<dbReference type="Pfam" id="PF05272">
    <property type="entry name" value="VapE-like_dom"/>
    <property type="match status" value="1"/>
</dbReference>
<evidence type="ECO:0000313" key="2">
    <source>
        <dbReference type="EMBL" id="RKI17135.1"/>
    </source>
</evidence>
<dbReference type="RefSeq" id="WP_120582550.1">
    <property type="nucleotide sequence ID" value="NZ_RAWI01000005.1"/>
</dbReference>
<dbReference type="EMBL" id="RAWI01000005">
    <property type="protein sequence ID" value="RKI17135.1"/>
    <property type="molecule type" value="Genomic_DNA"/>
</dbReference>
<dbReference type="InterPro" id="IPR007936">
    <property type="entry name" value="VapE-like_dom"/>
</dbReference>
<organism evidence="2 3">
    <name type="scientific">Corallococcus praedator</name>
    <dbReference type="NCBI Taxonomy" id="2316724"/>
    <lineage>
        <taxon>Bacteria</taxon>
        <taxon>Pseudomonadati</taxon>
        <taxon>Myxococcota</taxon>
        <taxon>Myxococcia</taxon>
        <taxon>Myxococcales</taxon>
        <taxon>Cystobacterineae</taxon>
        <taxon>Myxococcaceae</taxon>
        <taxon>Corallococcus</taxon>
    </lineage>
</organism>
<dbReference type="PANTHER" id="PTHR34985:SF1">
    <property type="entry name" value="SLR0554 PROTEIN"/>
    <property type="match status" value="1"/>
</dbReference>
<proteinExistence type="predicted"/>
<protein>
    <submittedName>
        <fullName evidence="2">DNA primase</fullName>
    </submittedName>
</protein>
<sequence>MKVAFYESAQDNTPRVEDWDWTRLRALLTKHRRSRCPQIPCPGRCPAKNGPAWSPVDIGERRGNDFVRAVTLAVFDLDHLKAEQLAPLEALESGGYAYALHSTHSHRPPDFCMRLVMPLSRPVLPREWPTVRTAALALLRVQADPATKDLSRLYFLPDAPEGAECFAESAEGKPLDVEALLASPRTTLPLPLPPATVDMQHLATLLRRHARPENKPLVGRALRGEALAPRGSQDTSLQQLMSTVAFCLPNDTPDVAVIELLRPCFAATDWGDGTEHLMTQALKKLHRARARKVERDTKRLAENHDLVALLGTSSGAASSAEKLIPADEGQEAPEAWGKALLTYETREGETKLRNCEANLSMVLLRSPEWRGTLRFNETSKEIEHTGSPLRADVRQDDLDTEIAVWVQGSSYGRLGLMPRPAQVRDVLRQVAHANAYDPLRDYLEGLVWDGTPRIDTFLERYLGASGDMAHLRTIGPKWLISAVARALKPGCKVDTVLILEGPQGLRKSTAFRVLASEWFSDATLDIGHKDSAALASQFWVIELAELDAVRRASDVQALKAYVSRSEDTYRPPYGRVTVRTARRCVFVGTTNSEEYLRNDPSGYRRWWPVRCTSIDIEALKADRAQLWAEAVARFREGEKWWLSEEEIPRAESQAKERSETPNDGKRDAIVQWLLRMPPARRPVDVPLLTVAEEALGVMKGNLNAATDREIASVLRDLGFRKRIQSVATVRRRVWVVPEALRTAPEERGPAPAALEARVSHN</sequence>
<dbReference type="PANTHER" id="PTHR34985">
    <property type="entry name" value="SLR0554 PROTEIN"/>
    <property type="match status" value="1"/>
</dbReference>
<keyword evidence="3" id="KW-1185">Reference proteome</keyword>
<name>A0ABX9QTM8_9BACT</name>
<evidence type="ECO:0000259" key="1">
    <source>
        <dbReference type="Pfam" id="PF05272"/>
    </source>
</evidence>
<feature type="domain" description="Virulence-associated protein E-like" evidence="1">
    <location>
        <begin position="443"/>
        <end position="658"/>
    </location>
</feature>
<dbReference type="Proteomes" id="UP000278907">
    <property type="component" value="Unassembled WGS sequence"/>
</dbReference>
<accession>A0ABX9QTM8</accession>
<reference evidence="2 3" key="1">
    <citation type="submission" date="2018-09" db="EMBL/GenBank/DDBJ databases">
        <authorList>
            <person name="Livingstone P.G."/>
            <person name="Whitworth D.E."/>
        </authorList>
    </citation>
    <scope>NUCLEOTIDE SEQUENCE [LARGE SCALE GENOMIC DNA]</scope>
    <source>
        <strain evidence="2 3">CA031B</strain>
    </source>
</reference>
<comment type="caution">
    <text evidence="2">The sequence shown here is derived from an EMBL/GenBank/DDBJ whole genome shotgun (WGS) entry which is preliminary data.</text>
</comment>
<gene>
    <name evidence="2" type="ORF">D7Y13_01515</name>
</gene>
<evidence type="ECO:0000313" key="3">
    <source>
        <dbReference type="Proteomes" id="UP000278907"/>
    </source>
</evidence>